<dbReference type="OrthoDB" id="2933491at2"/>
<dbReference type="SUPFAM" id="SSF47090">
    <property type="entry name" value="PGBD-like"/>
    <property type="match status" value="1"/>
</dbReference>
<organism evidence="3 4">
    <name type="scientific">Clostridium cellulovorans (strain ATCC 35296 / DSM 3052 / OCM 3 / 743B)</name>
    <dbReference type="NCBI Taxonomy" id="573061"/>
    <lineage>
        <taxon>Bacteria</taxon>
        <taxon>Bacillati</taxon>
        <taxon>Bacillota</taxon>
        <taxon>Clostridia</taxon>
        <taxon>Eubacteriales</taxon>
        <taxon>Clostridiaceae</taxon>
        <taxon>Clostridium</taxon>
    </lineage>
</organism>
<proteinExistence type="predicted"/>
<dbReference type="InterPro" id="IPR002477">
    <property type="entry name" value="Peptidoglycan-bd-like"/>
</dbReference>
<protein>
    <submittedName>
        <fullName evidence="3">Peptidoglycan-binding domain 1 protein</fullName>
    </submittedName>
</protein>
<dbReference type="Proteomes" id="UP000002730">
    <property type="component" value="Chromosome"/>
</dbReference>
<keyword evidence="4" id="KW-1185">Reference proteome</keyword>
<evidence type="ECO:0000259" key="1">
    <source>
        <dbReference type="Pfam" id="PF01471"/>
    </source>
</evidence>
<gene>
    <name evidence="3" type="ordered locus">Clocel_0861</name>
</gene>
<dbReference type="eggNOG" id="COG3409">
    <property type="taxonomic scope" value="Bacteria"/>
</dbReference>
<dbReference type="HOGENOM" id="CLU_027560_0_1_9"/>
<dbReference type="AlphaFoldDB" id="D9SSN4"/>
<evidence type="ECO:0000313" key="3">
    <source>
        <dbReference type="EMBL" id="ADL50631.1"/>
    </source>
</evidence>
<feature type="domain" description="Peptidoglycan binding-like" evidence="1">
    <location>
        <begin position="340"/>
        <end position="400"/>
    </location>
</feature>
<dbReference type="Pfam" id="PF08486">
    <property type="entry name" value="SpoIID"/>
    <property type="match status" value="1"/>
</dbReference>
<dbReference type="KEGG" id="ccb:Clocel_0861"/>
<evidence type="ECO:0000259" key="2">
    <source>
        <dbReference type="Pfam" id="PF08486"/>
    </source>
</evidence>
<dbReference type="EMBL" id="CP002160">
    <property type="protein sequence ID" value="ADL50631.1"/>
    <property type="molecule type" value="Genomic_DNA"/>
</dbReference>
<dbReference type="RefSeq" id="WP_010076530.1">
    <property type="nucleotide sequence ID" value="NC_014393.1"/>
</dbReference>
<dbReference type="InterPro" id="IPR036365">
    <property type="entry name" value="PGBD-like_sf"/>
</dbReference>
<dbReference type="STRING" id="573061.Clocel_0861"/>
<feature type="domain" description="Sporulation stage II protein D amidase enhancer LytB N-terminal" evidence="2">
    <location>
        <begin position="179"/>
        <end position="235"/>
    </location>
</feature>
<dbReference type="Gene3D" id="1.10.101.10">
    <property type="entry name" value="PGBD-like superfamily/PGBD"/>
    <property type="match status" value="1"/>
</dbReference>
<dbReference type="InterPro" id="IPR013693">
    <property type="entry name" value="SpoIID/LytB_N"/>
</dbReference>
<name>D9SSN4_CLOC7</name>
<dbReference type="InterPro" id="IPR036366">
    <property type="entry name" value="PGBDSf"/>
</dbReference>
<accession>D9SSN4</accession>
<evidence type="ECO:0000313" key="4">
    <source>
        <dbReference type="Proteomes" id="UP000002730"/>
    </source>
</evidence>
<sequence length="447" mass="50527">MQTGTLKIHVFHSNTYIPLEKAKITVIQDKETSNKQNIQDLSTDSSGITSQIELEAPPLENSINPSDKLPYSLCDIIAEVPGYKKLTIKGCQIYPGVESIQYCHLNPIGSRENNIEDIITITENTLLGNYPAKIPESQFPRPNQPPSFYISREKWLNPDTIMVHYGHPKDTNAANHKEDFKYYLKSVLATEINPNWPKEAIKANATAVMSFALNRIFTEWYTAKNKKFHITSSTAVDQACIHGRNTFASIDEVVDDLFTNYIEKPNYEFPLLAQYTDGVNVKTPSGWLSQWGSKHLADRGKTAEEILKFYYSSDIRIRKLKKMGNLTPSYPGFPLQIGSTGEPVKIIQTSLNKIATHYPLIPKSNVDGNLGSVTKKAIETFQGIFNLPKTGTANYATWHKISDIYVGISSREDYTDKFRLTEETSTPSVFIRYSPNILTLTYLDEKY</sequence>
<reference evidence="3 4" key="1">
    <citation type="submission" date="2010-08" db="EMBL/GenBank/DDBJ databases">
        <title>Complete sequence of Clostridium cellulovorans 743B.</title>
        <authorList>
            <consortium name="US DOE Joint Genome Institute"/>
            <person name="Lucas S."/>
            <person name="Copeland A."/>
            <person name="Lapidus A."/>
            <person name="Cheng J.-F."/>
            <person name="Bruce D."/>
            <person name="Goodwin L."/>
            <person name="Pitluck S."/>
            <person name="Chertkov O."/>
            <person name="Detter J.C."/>
            <person name="Han C."/>
            <person name="Tapia R."/>
            <person name="Land M."/>
            <person name="Hauser L."/>
            <person name="Chang Y.-J."/>
            <person name="Jeffries C."/>
            <person name="Kyrpides N."/>
            <person name="Ivanova N."/>
            <person name="Mikhailova N."/>
            <person name="Hemme C.L."/>
            <person name="Woyke T."/>
        </authorList>
    </citation>
    <scope>NUCLEOTIDE SEQUENCE [LARGE SCALE GENOMIC DNA]</scope>
    <source>
        <strain evidence="4">ATCC 35296 / DSM 3052 / OCM 3 / 743B</strain>
    </source>
</reference>
<dbReference type="Pfam" id="PF01471">
    <property type="entry name" value="PG_binding_1"/>
    <property type="match status" value="1"/>
</dbReference>